<feature type="non-terminal residue" evidence="11">
    <location>
        <position position="1"/>
    </location>
</feature>
<name>A0AAW0VZP6_CHEQU</name>
<evidence type="ECO:0000259" key="9">
    <source>
        <dbReference type="Pfam" id="PF09468"/>
    </source>
</evidence>
<evidence type="ECO:0000259" key="10">
    <source>
        <dbReference type="Pfam" id="PF17745"/>
    </source>
</evidence>
<comment type="subcellular location">
    <subcellularLocation>
        <location evidence="1">Nucleus</location>
    </subcellularLocation>
</comment>
<gene>
    <name evidence="11" type="ORF">OTU49_012141</name>
</gene>
<evidence type="ECO:0000256" key="3">
    <source>
        <dbReference type="ARBA" id="ARBA00011277"/>
    </source>
</evidence>
<reference evidence="11 12" key="1">
    <citation type="journal article" date="2024" name="BMC Genomics">
        <title>Genome assembly of redclaw crayfish (Cherax quadricarinatus) provides insights into its immune adaptation and hypoxia tolerance.</title>
        <authorList>
            <person name="Liu Z."/>
            <person name="Zheng J."/>
            <person name="Li H."/>
            <person name="Fang K."/>
            <person name="Wang S."/>
            <person name="He J."/>
            <person name="Zhou D."/>
            <person name="Weng S."/>
            <person name="Chi M."/>
            <person name="Gu Z."/>
            <person name="He J."/>
            <person name="Li F."/>
            <person name="Wang M."/>
        </authorList>
    </citation>
    <scope>NUCLEOTIDE SEQUENCE [LARGE SCALE GENOMIC DNA]</scope>
    <source>
        <strain evidence="11">ZL_2023a</strain>
    </source>
</reference>
<dbReference type="AlphaFoldDB" id="A0AAW0VZP6"/>
<dbReference type="InterPro" id="IPR040456">
    <property type="entry name" value="RNase_H2_suB"/>
</dbReference>
<comment type="function">
    <text evidence="6">Non catalytic subunit of RNase H2, an endonuclease that specifically degrades the RNA of RNA:DNA hybrids. Participates in DNA replication, possibly by mediating the removal of lagging-strand Okazaki fragment RNA primers during DNA replication. Mediates the excision of single ribonucleotides from DNA:RNA duplexes.</text>
</comment>
<dbReference type="InterPro" id="IPR041195">
    <property type="entry name" value="Rnh202_N"/>
</dbReference>
<feature type="compositionally biased region" description="Basic and acidic residues" evidence="8">
    <location>
        <begin position="276"/>
        <end position="286"/>
    </location>
</feature>
<dbReference type="Pfam" id="PF17745">
    <property type="entry name" value="Ydr279_N"/>
    <property type="match status" value="1"/>
</dbReference>
<feature type="region of interest" description="Disordered" evidence="8">
    <location>
        <begin position="258"/>
        <end position="323"/>
    </location>
</feature>
<accession>A0AAW0VZP6</accession>
<dbReference type="EMBL" id="JARKIK010000094">
    <property type="protein sequence ID" value="KAK8722628.1"/>
    <property type="molecule type" value="Genomic_DNA"/>
</dbReference>
<feature type="domain" description="Rnh202 triple barrel" evidence="10">
    <location>
        <begin position="62"/>
        <end position="121"/>
    </location>
</feature>
<organism evidence="11 12">
    <name type="scientific">Cherax quadricarinatus</name>
    <name type="common">Australian red claw crayfish</name>
    <dbReference type="NCBI Taxonomy" id="27406"/>
    <lineage>
        <taxon>Eukaryota</taxon>
        <taxon>Metazoa</taxon>
        <taxon>Ecdysozoa</taxon>
        <taxon>Arthropoda</taxon>
        <taxon>Crustacea</taxon>
        <taxon>Multicrustacea</taxon>
        <taxon>Malacostraca</taxon>
        <taxon>Eumalacostraca</taxon>
        <taxon>Eucarida</taxon>
        <taxon>Decapoda</taxon>
        <taxon>Pleocyemata</taxon>
        <taxon>Astacidea</taxon>
        <taxon>Parastacoidea</taxon>
        <taxon>Parastacidae</taxon>
        <taxon>Cherax</taxon>
    </lineage>
</organism>
<evidence type="ECO:0000256" key="6">
    <source>
        <dbReference type="ARBA" id="ARBA00024778"/>
    </source>
</evidence>
<dbReference type="PANTHER" id="PTHR13383:SF11">
    <property type="entry name" value="RIBONUCLEASE H2 SUBUNIT B"/>
    <property type="match status" value="1"/>
</dbReference>
<proteinExistence type="inferred from homology"/>
<sequence>GQEEEATSVHFYLIISSCSSYKMPRSPSKRRQRSKEEQEDGVQNQPKCRQSVMFMKDSLFSSSNIQVIKLKHPRTSSAMYVFDEDNRRLYDMVVFDEGYRSWFIGETIQSDGRLYIISPVDVSYLILPYLMEATKNIPLDHLLEDPDFPSLSKLAAVAATKDFSHIADRKGNAELGVWKYSENKTLSWLEKRVKQLSKLLQEKKVPTSNAQSFTFVRTMDSQQTQEAYLVLAYGIISEYLSEDLSKALHKHLQLPEAKSKQKPLVSVENQPPVKKQKVEGPVEDYTKTAVPENKVKSPQTAKAKALAKSASGSKSITSFFTRK</sequence>
<evidence type="ECO:0000256" key="1">
    <source>
        <dbReference type="ARBA" id="ARBA00004123"/>
    </source>
</evidence>
<dbReference type="PANTHER" id="PTHR13383">
    <property type="entry name" value="RIBONUCLEASE H2 SUBUNIT B"/>
    <property type="match status" value="1"/>
</dbReference>
<evidence type="ECO:0000256" key="8">
    <source>
        <dbReference type="SAM" id="MobiDB-lite"/>
    </source>
</evidence>
<evidence type="ECO:0000313" key="12">
    <source>
        <dbReference type="Proteomes" id="UP001445076"/>
    </source>
</evidence>
<keyword evidence="5" id="KW-0539">Nucleus</keyword>
<keyword evidence="12" id="KW-1185">Reference proteome</keyword>
<feature type="compositionally biased region" description="Low complexity" evidence="8">
    <location>
        <begin position="301"/>
        <end position="315"/>
    </location>
</feature>
<evidence type="ECO:0000256" key="4">
    <source>
        <dbReference type="ARBA" id="ARBA00019062"/>
    </source>
</evidence>
<evidence type="ECO:0000256" key="2">
    <source>
        <dbReference type="ARBA" id="ARBA00009823"/>
    </source>
</evidence>
<dbReference type="InterPro" id="IPR019024">
    <property type="entry name" value="RNase_H2_suB_wHTH"/>
</dbReference>
<evidence type="ECO:0000256" key="7">
    <source>
        <dbReference type="ARBA" id="ARBA00033464"/>
    </source>
</evidence>
<dbReference type="Pfam" id="PF09468">
    <property type="entry name" value="RNase_H2-Ydr279"/>
    <property type="match status" value="1"/>
</dbReference>
<comment type="subunit">
    <text evidence="3">The RNase H2 complex is a heterotrimer composed of the catalytic subunit RNASEH2A and the non-catalytic subunits RNASEH2B and RNASEH2C.</text>
</comment>
<dbReference type="CDD" id="cd09270">
    <property type="entry name" value="RNase_H2-B"/>
    <property type="match status" value="1"/>
</dbReference>
<evidence type="ECO:0000313" key="11">
    <source>
        <dbReference type="EMBL" id="KAK8722628.1"/>
    </source>
</evidence>
<dbReference type="GO" id="GO:0032299">
    <property type="term" value="C:ribonuclease H2 complex"/>
    <property type="evidence" value="ECO:0007669"/>
    <property type="project" value="InterPro"/>
</dbReference>
<protein>
    <recommendedName>
        <fullName evidence="4">Ribonuclease H2 subunit B</fullName>
    </recommendedName>
    <alternativeName>
        <fullName evidence="7">Ribonuclease HI subunit B</fullName>
    </alternativeName>
</protein>
<dbReference type="Gene3D" id="2.20.25.530">
    <property type="match status" value="1"/>
</dbReference>
<dbReference type="GO" id="GO:0005654">
    <property type="term" value="C:nucleoplasm"/>
    <property type="evidence" value="ECO:0007669"/>
    <property type="project" value="TreeGrafter"/>
</dbReference>
<comment type="caution">
    <text evidence="11">The sequence shown here is derived from an EMBL/GenBank/DDBJ whole genome shotgun (WGS) entry which is preliminary data.</text>
</comment>
<dbReference type="GO" id="GO:0006401">
    <property type="term" value="P:RNA catabolic process"/>
    <property type="evidence" value="ECO:0007669"/>
    <property type="project" value="TreeGrafter"/>
</dbReference>
<dbReference type="Proteomes" id="UP001445076">
    <property type="component" value="Unassembled WGS sequence"/>
</dbReference>
<comment type="similarity">
    <text evidence="2">Belongs to the RNase H2 subunit B family.</text>
</comment>
<dbReference type="Gene3D" id="1.10.20.120">
    <property type="match status" value="1"/>
</dbReference>
<dbReference type="FunFam" id="1.10.20.120:FF:000002">
    <property type="entry name" value="Ribonuclease H2 subunit B"/>
    <property type="match status" value="1"/>
</dbReference>
<evidence type="ECO:0000256" key="5">
    <source>
        <dbReference type="ARBA" id="ARBA00023242"/>
    </source>
</evidence>
<feature type="region of interest" description="Disordered" evidence="8">
    <location>
        <begin position="21"/>
        <end position="46"/>
    </location>
</feature>
<feature type="domain" description="Ribonuclease H2 subunit B wHTH" evidence="9">
    <location>
        <begin position="124"/>
        <end position="248"/>
    </location>
</feature>